<evidence type="ECO:0000256" key="3">
    <source>
        <dbReference type="ARBA" id="ARBA00022772"/>
    </source>
</evidence>
<evidence type="ECO:0000256" key="9">
    <source>
        <dbReference type="SAM" id="SignalP"/>
    </source>
</evidence>
<feature type="chain" id="PRO_5016649234" description="Amine oxidase" evidence="9">
    <location>
        <begin position="28"/>
        <end position="662"/>
    </location>
</feature>
<evidence type="ECO:0000256" key="2">
    <source>
        <dbReference type="ARBA" id="ARBA00022723"/>
    </source>
</evidence>
<dbReference type="GO" id="GO:0048038">
    <property type="term" value="F:quinone binding"/>
    <property type="evidence" value="ECO:0007669"/>
    <property type="project" value="InterPro"/>
</dbReference>
<evidence type="ECO:0000259" key="12">
    <source>
        <dbReference type="Pfam" id="PF21994"/>
    </source>
</evidence>
<organism evidence="13 14">
    <name type="scientific">Pannonibacter phragmitetus</name>
    <dbReference type="NCBI Taxonomy" id="121719"/>
    <lineage>
        <taxon>Bacteria</taxon>
        <taxon>Pseudomonadati</taxon>
        <taxon>Pseudomonadota</taxon>
        <taxon>Alphaproteobacteria</taxon>
        <taxon>Hyphomicrobiales</taxon>
        <taxon>Stappiaceae</taxon>
        <taxon>Pannonibacter</taxon>
    </lineage>
</organism>
<keyword evidence="2 8" id="KW-0479">Metal-binding</keyword>
<keyword evidence="9" id="KW-0732">Signal</keyword>
<dbReference type="InterPro" id="IPR036460">
    <property type="entry name" value="Cu_amine_oxidase_C_sf"/>
</dbReference>
<dbReference type="InterPro" id="IPR016182">
    <property type="entry name" value="Cu_amine_oxidase_N-reg"/>
</dbReference>
<dbReference type="PANTHER" id="PTHR10638">
    <property type="entry name" value="COPPER AMINE OXIDASE"/>
    <property type="match status" value="1"/>
</dbReference>
<feature type="signal peptide" evidence="9">
    <location>
        <begin position="1"/>
        <end position="27"/>
    </location>
</feature>
<dbReference type="InterPro" id="IPR000269">
    <property type="entry name" value="Cu_amine_oxidase"/>
</dbReference>
<evidence type="ECO:0000256" key="4">
    <source>
        <dbReference type="ARBA" id="ARBA00023002"/>
    </source>
</evidence>
<dbReference type="EMBL" id="UGSK01000001">
    <property type="protein sequence ID" value="SUB02413.1"/>
    <property type="molecule type" value="Genomic_DNA"/>
</dbReference>
<dbReference type="GO" id="GO:0008131">
    <property type="term" value="F:primary methylamine oxidase activity"/>
    <property type="evidence" value="ECO:0007669"/>
    <property type="project" value="InterPro"/>
</dbReference>
<dbReference type="Gene3D" id="3.10.450.40">
    <property type="match status" value="2"/>
</dbReference>
<dbReference type="InterPro" id="IPR015802">
    <property type="entry name" value="Cu_amine_oxidase_N3"/>
</dbReference>
<protein>
    <recommendedName>
        <fullName evidence="8">Amine oxidase</fullName>
        <ecNumber evidence="8">1.4.3.-</ecNumber>
    </recommendedName>
</protein>
<evidence type="ECO:0000259" key="11">
    <source>
        <dbReference type="Pfam" id="PF02728"/>
    </source>
</evidence>
<dbReference type="EC" id="1.4.3.-" evidence="8"/>
<evidence type="ECO:0000313" key="14">
    <source>
        <dbReference type="Proteomes" id="UP000255000"/>
    </source>
</evidence>
<dbReference type="AlphaFoldDB" id="A0A378ZZL7"/>
<dbReference type="Proteomes" id="UP000255000">
    <property type="component" value="Unassembled WGS sequence"/>
</dbReference>
<name>A0A378ZZL7_9HYPH</name>
<sequence length="662" mass="73931">MKLTRHLASGALALGLGAGLWASGAAAHPLDGLTAEEYQKINQILREQKVTDDDTLYPLIELKEPPKADVLAWTEGSSLDRKATVYFTNAGGFGEAVVNITQGTVESNERAAGQPMVLFTEFIDALEGALSHPEMVAGLARRGVTPEEAFCLPLTGGNFFTEEYTNSRLMKVPCYKVPDGSNFYAKPIEGLFAIYDIGKKEVQRVIDTGTIALPQDGWGYTEEEVAARLPLRPQSNPATLSQDGGPNFTVKGSHLEWDIWRFNFRIDKRPGLVISNLDVNDQGTWRSVIYQAHLSEVFVPYMDPTEGWYWRTYMDSGEYGFGLFLSPLRAGIDCPKHATFLPATIADDKGAALVIPDAICVFERNTGDPAWRHFEVFAQTPETPVPAEGRPATELVVRTASEVGNYDYLIDYRLQQNGQINIYVGATGLDAVKGVVSTSMKDATAKEDTAYGTLIAPNLVAANHDHYFNFRIDFDVDQPVNHFSTMDIVPAKLDPSSPRKSMWTVEHNMPHTELEARYKISAMQPRYFHISNPSREGYLGHEPGWMIHHGNVAYGPFDFANDPPMKRNAYIEYSVWNTVYDPEQRYAGGKFAMQSDGSGTLAEWVKQDRSLMGQDIVTWFSAGFHHIPRMEDWPVMSTEWKTVHIMPHNFFAHNPALTLRKD</sequence>
<evidence type="ECO:0000313" key="13">
    <source>
        <dbReference type="EMBL" id="SUB02413.1"/>
    </source>
</evidence>
<dbReference type="GO" id="GO:0009308">
    <property type="term" value="P:amine metabolic process"/>
    <property type="evidence" value="ECO:0007669"/>
    <property type="project" value="UniProtKB-UniRule"/>
</dbReference>
<feature type="domain" description="Copper amine oxidase catalytic" evidence="10">
    <location>
        <begin position="240"/>
        <end position="657"/>
    </location>
</feature>
<dbReference type="InterPro" id="IPR054157">
    <property type="entry name" value="AGAO-like_N2"/>
</dbReference>
<evidence type="ECO:0000256" key="7">
    <source>
        <dbReference type="PIRSR" id="PIRSR600269-51"/>
    </source>
</evidence>
<evidence type="ECO:0000256" key="1">
    <source>
        <dbReference type="ARBA" id="ARBA00007983"/>
    </source>
</evidence>
<evidence type="ECO:0000256" key="6">
    <source>
        <dbReference type="PIRSR" id="PIRSR600269-50"/>
    </source>
</evidence>
<feature type="active site" description="Schiff-base intermediate with substrate; via topaquinone" evidence="6">
    <location>
        <position position="406"/>
    </location>
</feature>
<reference evidence="13 14" key="1">
    <citation type="submission" date="2018-06" db="EMBL/GenBank/DDBJ databases">
        <authorList>
            <consortium name="Pathogen Informatics"/>
            <person name="Doyle S."/>
        </authorList>
    </citation>
    <scope>NUCLEOTIDE SEQUENCE [LARGE SCALE GENOMIC DNA]</scope>
    <source>
        <strain evidence="13 14">NCTC13350</strain>
    </source>
</reference>
<feature type="modified residue" description="2',4',5'-topaquinone" evidence="7">
    <location>
        <position position="406"/>
    </location>
</feature>
<dbReference type="PANTHER" id="PTHR10638:SF41">
    <property type="entry name" value="AMINE OXIDASE"/>
    <property type="match status" value="1"/>
</dbReference>
<proteinExistence type="inferred from homology"/>
<dbReference type="RefSeq" id="WP_174234536.1">
    <property type="nucleotide sequence ID" value="NZ_UGSK01000001.1"/>
</dbReference>
<gene>
    <name evidence="13" type="primary">maoA</name>
    <name evidence="13" type="ORF">NCTC13350_03365</name>
</gene>
<dbReference type="InterPro" id="IPR015798">
    <property type="entry name" value="Cu_amine_oxidase_C"/>
</dbReference>
<feature type="domain" description="Copper amine oxidase N3-terminal" evidence="11">
    <location>
        <begin position="115"/>
        <end position="208"/>
    </location>
</feature>
<keyword evidence="3 6" id="KW-0801">TPQ</keyword>
<feature type="active site" description="Proton acceptor" evidence="6">
    <location>
        <position position="315"/>
    </location>
</feature>
<evidence type="ECO:0000256" key="5">
    <source>
        <dbReference type="ARBA" id="ARBA00023008"/>
    </source>
</evidence>
<comment type="PTM">
    <text evidence="7 8">Topaquinone (TPQ) is generated by copper-dependent autoxidation of a specific tyrosyl residue.</text>
</comment>
<evidence type="ECO:0000256" key="8">
    <source>
        <dbReference type="RuleBase" id="RU000672"/>
    </source>
</evidence>
<dbReference type="SUPFAM" id="SSF54416">
    <property type="entry name" value="Amine oxidase N-terminal region"/>
    <property type="match status" value="2"/>
</dbReference>
<accession>A0A378ZZL7</accession>
<dbReference type="Gene3D" id="2.70.98.20">
    <property type="entry name" value="Copper amine oxidase, catalytic domain"/>
    <property type="match status" value="1"/>
</dbReference>
<comment type="similarity">
    <text evidence="1 8">Belongs to the copper/topaquinone oxidase family.</text>
</comment>
<comment type="cofactor">
    <cofactor evidence="8">
        <name>Cu cation</name>
        <dbReference type="ChEBI" id="CHEBI:23378"/>
    </cofactor>
    <text evidence="8">Contains 1 topaquinone per subunit.</text>
</comment>
<keyword evidence="5 8" id="KW-0186">Copper</keyword>
<feature type="domain" description="AGAO-like N2" evidence="12">
    <location>
        <begin position="34"/>
        <end position="107"/>
    </location>
</feature>
<dbReference type="SUPFAM" id="SSF49998">
    <property type="entry name" value="Amine oxidase catalytic domain"/>
    <property type="match status" value="1"/>
</dbReference>
<dbReference type="Pfam" id="PF21994">
    <property type="entry name" value="AGAO-like_N2"/>
    <property type="match status" value="1"/>
</dbReference>
<dbReference type="GO" id="GO:0005507">
    <property type="term" value="F:copper ion binding"/>
    <property type="evidence" value="ECO:0007669"/>
    <property type="project" value="InterPro"/>
</dbReference>
<dbReference type="Pfam" id="PF02728">
    <property type="entry name" value="Cu_amine_oxidN3"/>
    <property type="match status" value="1"/>
</dbReference>
<dbReference type="Pfam" id="PF01179">
    <property type="entry name" value="Cu_amine_oxid"/>
    <property type="match status" value="1"/>
</dbReference>
<dbReference type="PRINTS" id="PR00766">
    <property type="entry name" value="CUDAOXIDASE"/>
</dbReference>
<keyword evidence="4 8" id="KW-0560">Oxidoreductase</keyword>
<evidence type="ECO:0000259" key="10">
    <source>
        <dbReference type="Pfam" id="PF01179"/>
    </source>
</evidence>